<feature type="transmembrane region" description="Helical" evidence="1">
    <location>
        <begin position="139"/>
        <end position="162"/>
    </location>
</feature>
<dbReference type="Proteomes" id="UP000271291">
    <property type="component" value="Chromosome"/>
</dbReference>
<keyword evidence="1" id="KW-0472">Membrane</keyword>
<dbReference type="RefSeq" id="WP_127176989.1">
    <property type="nucleotide sequence ID" value="NZ_CP029078.1"/>
</dbReference>
<name>A0A3Q9KRA0_STRGD</name>
<dbReference type="PANTHER" id="PTHR42305">
    <property type="entry name" value="MEMBRANE PROTEIN RV1733C-RELATED"/>
    <property type="match status" value="1"/>
</dbReference>
<evidence type="ECO:0000313" key="2">
    <source>
        <dbReference type="EMBL" id="AZS84082.1"/>
    </source>
</evidence>
<dbReference type="OrthoDB" id="4213157at2"/>
<evidence type="ECO:0000313" key="3">
    <source>
        <dbReference type="Proteomes" id="UP000271291"/>
    </source>
</evidence>
<reference evidence="2 3" key="1">
    <citation type="submission" date="2018-12" db="EMBL/GenBank/DDBJ databases">
        <title>Streptomyces griseoviridis F1-27 complete genome.</title>
        <authorList>
            <person name="Mariita R.M."/>
            <person name="Sello J.K."/>
        </authorList>
    </citation>
    <scope>NUCLEOTIDE SEQUENCE [LARGE SCALE GENOMIC DNA]</scope>
    <source>
        <strain evidence="2 3">F1-27</strain>
    </source>
</reference>
<gene>
    <name evidence="2" type="ORF">ELQ87_07065</name>
</gene>
<sequence length="188" mass="20380">MRTTVRMWRLRSNPLRRRSDVLETWIMLLAALLLVVAVPLVGTLTALSTGHSLSRQRQDRHTATAVLVTDAPASRGGYPTADLTSGQVRWTTPGGASRTGTTQVVSGLKAGTRTTVWLDRQGNLTTAPVSVRSAQAQSVMFGALASACAGGLLLGGTSAAMWRLDTVRSRNWEREWADVGPRWRRRTG</sequence>
<accession>A0A3Q9KRA0</accession>
<keyword evidence="1" id="KW-0812">Transmembrane</keyword>
<dbReference type="InterPro" id="IPR039708">
    <property type="entry name" value="MT1774/Rv1733c-like"/>
</dbReference>
<protein>
    <submittedName>
        <fullName evidence="2">Uncharacterized protein</fullName>
    </submittedName>
</protein>
<dbReference type="KEGG" id="sgd:ELQ87_07065"/>
<keyword evidence="1" id="KW-1133">Transmembrane helix</keyword>
<dbReference type="PANTHER" id="PTHR42305:SF1">
    <property type="entry name" value="MEMBRANE PROTEIN RV1733C-RELATED"/>
    <property type="match status" value="1"/>
</dbReference>
<dbReference type="EMBL" id="CP034687">
    <property type="protein sequence ID" value="AZS84082.1"/>
    <property type="molecule type" value="Genomic_DNA"/>
</dbReference>
<proteinExistence type="predicted"/>
<organism evidence="2 3">
    <name type="scientific">Streptomyces griseoviridis</name>
    <dbReference type="NCBI Taxonomy" id="45398"/>
    <lineage>
        <taxon>Bacteria</taxon>
        <taxon>Bacillati</taxon>
        <taxon>Actinomycetota</taxon>
        <taxon>Actinomycetes</taxon>
        <taxon>Kitasatosporales</taxon>
        <taxon>Streptomycetaceae</taxon>
        <taxon>Streptomyces</taxon>
    </lineage>
</organism>
<dbReference type="AlphaFoldDB" id="A0A3Q9KRA0"/>
<evidence type="ECO:0000256" key="1">
    <source>
        <dbReference type="SAM" id="Phobius"/>
    </source>
</evidence>